<dbReference type="OrthoDB" id="7163730at2"/>
<keyword evidence="2" id="KW-1185">Reference proteome</keyword>
<protein>
    <recommendedName>
        <fullName evidence="3">Transposase</fullName>
    </recommendedName>
</protein>
<organism evidence="1 2">
    <name type="scientific">Pelistega indica</name>
    <dbReference type="NCBI Taxonomy" id="1414851"/>
    <lineage>
        <taxon>Bacteria</taxon>
        <taxon>Pseudomonadati</taxon>
        <taxon>Pseudomonadota</taxon>
        <taxon>Betaproteobacteria</taxon>
        <taxon>Burkholderiales</taxon>
        <taxon>Alcaligenaceae</taxon>
        <taxon>Pelistega</taxon>
    </lineage>
</organism>
<evidence type="ECO:0000313" key="1">
    <source>
        <dbReference type="EMBL" id="ETD66513.1"/>
    </source>
</evidence>
<evidence type="ECO:0000313" key="2">
    <source>
        <dbReference type="Proteomes" id="UP000018766"/>
    </source>
</evidence>
<reference evidence="1 2" key="1">
    <citation type="submission" date="2013-11" db="EMBL/GenBank/DDBJ databases">
        <title>Genomic analysis of Pelistega sp. HM-7.</title>
        <authorList>
            <person name="Kumbhare S.V."/>
            <person name="Shetty S.A."/>
            <person name="Sharma O."/>
            <person name="Dhotre D.P."/>
        </authorList>
    </citation>
    <scope>NUCLEOTIDE SEQUENCE [LARGE SCALE GENOMIC DNA]</scope>
    <source>
        <strain evidence="1 2">HM-7</strain>
    </source>
</reference>
<dbReference type="EMBL" id="AYSV01000141">
    <property type="protein sequence ID" value="ETD66513.1"/>
    <property type="molecule type" value="Genomic_DNA"/>
</dbReference>
<gene>
    <name evidence="1" type="ORF">V757_12610</name>
</gene>
<name>V8FS46_9BURK</name>
<dbReference type="RefSeq" id="WP_023953443.1">
    <property type="nucleotide sequence ID" value="NZ_AYSV01000141.1"/>
</dbReference>
<comment type="caution">
    <text evidence="1">The sequence shown here is derived from an EMBL/GenBank/DDBJ whole genome shotgun (WGS) entry which is preliminary data.</text>
</comment>
<evidence type="ECO:0008006" key="3">
    <source>
        <dbReference type="Google" id="ProtNLM"/>
    </source>
</evidence>
<accession>V8FS46</accession>
<dbReference type="AlphaFoldDB" id="V8FS46"/>
<sequence length="116" mass="13222">MPHQFITDETFREIFRKANVANMTAQQVEDFIRQNKYHWNHMISLDVKYNEGKEKGLQEGIAIGQEKGMSIGREEGLALGREKEKLSTAKKLKARGTDIALIHDVTGLPIKTIEKL</sequence>
<proteinExistence type="predicted"/>
<dbReference type="Proteomes" id="UP000018766">
    <property type="component" value="Unassembled WGS sequence"/>
</dbReference>